<dbReference type="OrthoDB" id="8123891at2759"/>
<protein>
    <submittedName>
        <fullName evidence="1">Nucleic-acid-binding protein from transposon X-element</fullName>
    </submittedName>
</protein>
<keyword evidence="2" id="KW-1185">Reference proteome</keyword>
<reference evidence="1 2" key="1">
    <citation type="journal article" date="2019" name="Commun. Biol.">
        <title>The bagworm genome reveals a unique fibroin gene that provides high tensile strength.</title>
        <authorList>
            <person name="Kono N."/>
            <person name="Nakamura H."/>
            <person name="Ohtoshi R."/>
            <person name="Tomita M."/>
            <person name="Numata K."/>
            <person name="Arakawa K."/>
        </authorList>
    </citation>
    <scope>NUCLEOTIDE SEQUENCE [LARGE SCALE GENOMIC DNA]</scope>
</reference>
<gene>
    <name evidence="1" type="primary">ORF1</name>
    <name evidence="1" type="ORF">EVAR_91668_1</name>
</gene>
<proteinExistence type="predicted"/>
<accession>A0A4C1Z5V3</accession>
<name>A0A4C1Z5V3_EUMVA</name>
<dbReference type="AlphaFoldDB" id="A0A4C1Z5V3"/>
<organism evidence="1 2">
    <name type="scientific">Eumeta variegata</name>
    <name type="common">Bagworm moth</name>
    <name type="synonym">Eumeta japonica</name>
    <dbReference type="NCBI Taxonomy" id="151549"/>
    <lineage>
        <taxon>Eukaryota</taxon>
        <taxon>Metazoa</taxon>
        <taxon>Ecdysozoa</taxon>
        <taxon>Arthropoda</taxon>
        <taxon>Hexapoda</taxon>
        <taxon>Insecta</taxon>
        <taxon>Pterygota</taxon>
        <taxon>Neoptera</taxon>
        <taxon>Endopterygota</taxon>
        <taxon>Lepidoptera</taxon>
        <taxon>Glossata</taxon>
        <taxon>Ditrysia</taxon>
        <taxon>Tineoidea</taxon>
        <taxon>Psychidae</taxon>
        <taxon>Oiketicinae</taxon>
        <taxon>Eumeta</taxon>
    </lineage>
</organism>
<dbReference type="Proteomes" id="UP000299102">
    <property type="component" value="Unassembled WGS sequence"/>
</dbReference>
<evidence type="ECO:0000313" key="1">
    <source>
        <dbReference type="EMBL" id="GBP82543.1"/>
    </source>
</evidence>
<sequence length="123" mass="13224">MAQTSLKTEGAKKLSRSLNKVCGLSGIRVEAQHKKGGPGQCHGSKLYGHVVANRNANPRCVTCQVPHWTRDCPLTRDSEENPSCINCGQNHAANYNGCPKAPKFITKTRPDSKKPSCAPVAPS</sequence>
<evidence type="ECO:0000313" key="2">
    <source>
        <dbReference type="Proteomes" id="UP000299102"/>
    </source>
</evidence>
<comment type="caution">
    <text evidence="1">The sequence shown here is derived from an EMBL/GenBank/DDBJ whole genome shotgun (WGS) entry which is preliminary data.</text>
</comment>
<dbReference type="EMBL" id="BGZK01001570">
    <property type="protein sequence ID" value="GBP82543.1"/>
    <property type="molecule type" value="Genomic_DNA"/>
</dbReference>